<dbReference type="PANTHER" id="PTHR43713">
    <property type="entry name" value="GLUTAMATE-1-SEMIALDEHYDE 2,1-AMINOMUTASE"/>
    <property type="match status" value="1"/>
</dbReference>
<evidence type="ECO:0000313" key="3">
    <source>
        <dbReference type="Proteomes" id="UP000288859"/>
    </source>
</evidence>
<dbReference type="GO" id="GO:0030170">
    <property type="term" value="F:pyridoxal phosphate binding"/>
    <property type="evidence" value="ECO:0007669"/>
    <property type="project" value="InterPro"/>
</dbReference>
<evidence type="ECO:0000256" key="1">
    <source>
        <dbReference type="ARBA" id="ARBA00001933"/>
    </source>
</evidence>
<dbReference type="EMBL" id="NAJM01000024">
    <property type="protein sequence ID" value="RVX70174.1"/>
    <property type="molecule type" value="Genomic_DNA"/>
</dbReference>
<proteinExistence type="predicted"/>
<dbReference type="AlphaFoldDB" id="A0A438N3A4"/>
<dbReference type="InterPro" id="IPR015424">
    <property type="entry name" value="PyrdxlP-dep_Trfase"/>
</dbReference>
<gene>
    <name evidence="2" type="ORF">B0A52_05507</name>
</gene>
<dbReference type="SUPFAM" id="SSF53383">
    <property type="entry name" value="PLP-dependent transferases"/>
    <property type="match status" value="1"/>
</dbReference>
<dbReference type="Proteomes" id="UP000288859">
    <property type="component" value="Unassembled WGS sequence"/>
</dbReference>
<evidence type="ECO:0000313" key="2">
    <source>
        <dbReference type="EMBL" id="RVX70174.1"/>
    </source>
</evidence>
<comment type="caution">
    <text evidence="2">The sequence shown here is derived from an EMBL/GenBank/DDBJ whole genome shotgun (WGS) entry which is preliminary data.</text>
</comment>
<dbReference type="InterPro" id="IPR015421">
    <property type="entry name" value="PyrdxlP-dep_Trfase_major"/>
</dbReference>
<dbReference type="VEuPathDB" id="FungiDB:PV10_03712"/>
<accession>A0A438N3A4</accession>
<organism evidence="2 3">
    <name type="scientific">Exophiala mesophila</name>
    <name type="common">Black yeast-like fungus</name>
    <dbReference type="NCBI Taxonomy" id="212818"/>
    <lineage>
        <taxon>Eukaryota</taxon>
        <taxon>Fungi</taxon>
        <taxon>Dikarya</taxon>
        <taxon>Ascomycota</taxon>
        <taxon>Pezizomycotina</taxon>
        <taxon>Eurotiomycetes</taxon>
        <taxon>Chaetothyriomycetidae</taxon>
        <taxon>Chaetothyriales</taxon>
        <taxon>Herpotrichiellaceae</taxon>
        <taxon>Exophiala</taxon>
    </lineage>
</organism>
<dbReference type="GO" id="GO:0008483">
    <property type="term" value="F:transaminase activity"/>
    <property type="evidence" value="ECO:0007669"/>
    <property type="project" value="InterPro"/>
</dbReference>
<comment type="cofactor">
    <cofactor evidence="1">
        <name>pyridoxal 5'-phosphate</name>
        <dbReference type="ChEBI" id="CHEBI:597326"/>
    </cofactor>
</comment>
<dbReference type="PANTHER" id="PTHR43713:SF3">
    <property type="entry name" value="GLUTAMATE-1-SEMIALDEHYDE 2,1-AMINOMUTASE 1, CHLOROPLASTIC-RELATED"/>
    <property type="match status" value="1"/>
</dbReference>
<dbReference type="OrthoDB" id="425114at2759"/>
<dbReference type="InterPro" id="IPR005814">
    <property type="entry name" value="Aminotrans_3"/>
</dbReference>
<dbReference type="Gene3D" id="3.40.640.10">
    <property type="entry name" value="Type I PLP-dependent aspartate aminotransferase-like (Major domain)"/>
    <property type="match status" value="1"/>
</dbReference>
<dbReference type="Pfam" id="PF00202">
    <property type="entry name" value="Aminotran_3"/>
    <property type="match status" value="1"/>
</dbReference>
<name>A0A438N3A4_EXOME</name>
<reference evidence="2 3" key="1">
    <citation type="submission" date="2017-03" db="EMBL/GenBank/DDBJ databases">
        <title>Genomes of endolithic fungi from Antarctica.</title>
        <authorList>
            <person name="Coleine C."/>
            <person name="Masonjones S."/>
            <person name="Stajich J.E."/>
        </authorList>
    </citation>
    <scope>NUCLEOTIDE SEQUENCE [LARGE SCALE GENOMIC DNA]</scope>
    <source>
        <strain evidence="2 3">CCFEE 6314</strain>
    </source>
</reference>
<evidence type="ECO:0008006" key="4">
    <source>
        <dbReference type="Google" id="ProtNLM"/>
    </source>
</evidence>
<protein>
    <recommendedName>
        <fullName evidence="4">Glutamate-1-semialdehyde 2,1-aminomutase</fullName>
    </recommendedName>
</protein>
<sequence length="296" mass="32424">MNGYHGRTLSSSTKRAEVSTNSNYDFVVASYNDIADTDAIVSKVRPGSLAAILVEPMRGAGGCVPGTSTFLDHLRSLATSHGAVLIFDEVMTSRLNYGGLQAAFGIKPDITTVGKYLGGGMSFGAFGGRREILEMFDPRTGKATHAGTFNNNIFTMAAGVAGAAILNREILDQLNSLGDNLREKIALAIETCIPRQEGVEPKMFVQGVGSILAVHFGGRHYEILKALFYHHMLDRGIFIAARGFIALSIETKAHHVELFLRALAEYVDNCQISWCKTREWIIFRRRQCSFGSYQCF</sequence>